<name>A0AAE3HK79_9FIRM</name>
<protein>
    <recommendedName>
        <fullName evidence="3">phosphoenolpyruvate--glycerone phosphotransferase</fullName>
        <ecNumber evidence="3">2.7.1.121</ecNumber>
    </recommendedName>
</protein>
<dbReference type="NCBIfam" id="TIGR02365">
    <property type="entry name" value="dha_L_ycgS"/>
    <property type="match status" value="1"/>
</dbReference>
<dbReference type="Pfam" id="PF02734">
    <property type="entry name" value="Dak2"/>
    <property type="match status" value="1"/>
</dbReference>
<dbReference type="GO" id="GO:0047324">
    <property type="term" value="F:phosphoenolpyruvate-glycerone phosphotransferase activity"/>
    <property type="evidence" value="ECO:0007669"/>
    <property type="project" value="UniProtKB-EC"/>
</dbReference>
<evidence type="ECO:0000256" key="6">
    <source>
        <dbReference type="ARBA" id="ARBA00022798"/>
    </source>
</evidence>
<dbReference type="Proteomes" id="UP001205748">
    <property type="component" value="Unassembled WGS sequence"/>
</dbReference>
<evidence type="ECO:0000256" key="3">
    <source>
        <dbReference type="ARBA" id="ARBA00012095"/>
    </source>
</evidence>
<evidence type="ECO:0000256" key="5">
    <source>
        <dbReference type="ARBA" id="ARBA00022777"/>
    </source>
</evidence>
<evidence type="ECO:0000256" key="1">
    <source>
        <dbReference type="ARBA" id="ARBA00001113"/>
    </source>
</evidence>
<dbReference type="PANTHER" id="PTHR28629:SF4">
    <property type="entry name" value="TRIOKINASE_FMN CYCLASE"/>
    <property type="match status" value="1"/>
</dbReference>
<dbReference type="InterPro" id="IPR036117">
    <property type="entry name" value="DhaL_dom_sf"/>
</dbReference>
<dbReference type="InterPro" id="IPR050861">
    <property type="entry name" value="Dihydroxyacetone_Kinase"/>
</dbReference>
<evidence type="ECO:0000256" key="2">
    <source>
        <dbReference type="ARBA" id="ARBA00004745"/>
    </source>
</evidence>
<keyword evidence="11" id="KW-1185">Reference proteome</keyword>
<evidence type="ECO:0000256" key="8">
    <source>
        <dbReference type="ARBA" id="ARBA00055771"/>
    </source>
</evidence>
<evidence type="ECO:0000256" key="7">
    <source>
        <dbReference type="ARBA" id="ARBA00046577"/>
    </source>
</evidence>
<sequence>MYQEFVVDKTFFINVIKDLKDMVEENRDYLSKLDSDIGDGDHGINMSIGFRGVIAKIEELQEEDISNICRKVGMILLGKIGGASGPLYGSFFMKLGVPVKGKEKIHFYDFYEMLKAGIEAIENRGKAVVGDKTMVDALRPALDEFTQAIEENKEPLEAFHIFVEASRKGAQTTIPLVAKKGRAMRLGERAIGHIDPGAVSATLILETIENNLIKIAK</sequence>
<comment type="pathway">
    <text evidence="2">Polyol metabolism; glycerol degradation.</text>
</comment>
<dbReference type="SMART" id="SM01120">
    <property type="entry name" value="Dak2"/>
    <property type="match status" value="1"/>
</dbReference>
<dbReference type="InterPro" id="IPR012737">
    <property type="entry name" value="DhaK_L_YcgS"/>
</dbReference>
<dbReference type="SUPFAM" id="SSF101473">
    <property type="entry name" value="DhaL-like"/>
    <property type="match status" value="1"/>
</dbReference>
<keyword evidence="4" id="KW-0808">Transferase</keyword>
<accession>A0AAE3HK79</accession>
<dbReference type="PANTHER" id="PTHR28629">
    <property type="entry name" value="TRIOKINASE/FMN CYCLASE"/>
    <property type="match status" value="1"/>
</dbReference>
<dbReference type="RefSeq" id="WP_257533537.1">
    <property type="nucleotide sequence ID" value="NZ_JANKAS010000027.1"/>
</dbReference>
<dbReference type="InterPro" id="IPR004007">
    <property type="entry name" value="DhaL_dom"/>
</dbReference>
<dbReference type="GO" id="GO:0019563">
    <property type="term" value="P:glycerol catabolic process"/>
    <property type="evidence" value="ECO:0007669"/>
    <property type="project" value="TreeGrafter"/>
</dbReference>
<evidence type="ECO:0000259" key="9">
    <source>
        <dbReference type="PROSITE" id="PS51480"/>
    </source>
</evidence>
<evidence type="ECO:0000256" key="4">
    <source>
        <dbReference type="ARBA" id="ARBA00022679"/>
    </source>
</evidence>
<organism evidence="10 11">
    <name type="scientific">Irregularibacter muris</name>
    <dbReference type="NCBI Taxonomy" id="1796619"/>
    <lineage>
        <taxon>Bacteria</taxon>
        <taxon>Bacillati</taxon>
        <taxon>Bacillota</taxon>
        <taxon>Clostridia</taxon>
        <taxon>Eubacteriales</taxon>
        <taxon>Eubacteriaceae</taxon>
        <taxon>Irregularibacter</taxon>
    </lineage>
</organism>
<reference evidence="10" key="1">
    <citation type="submission" date="2022-07" db="EMBL/GenBank/DDBJ databases">
        <title>Enhanced cultured diversity of the mouse gut microbiota enables custom-made synthetic communities.</title>
        <authorList>
            <person name="Afrizal A."/>
        </authorList>
    </citation>
    <scope>NUCLEOTIDE SEQUENCE</scope>
    <source>
        <strain evidence="10">DSM 28593</strain>
    </source>
</reference>
<dbReference type="EC" id="2.7.1.121" evidence="3"/>
<comment type="function">
    <text evidence="8">ADP-binding subunit of the dihydroxyacetone kinase, which is responsible for the phosphoenolpyruvate (PEP)-dependent phosphorylation of dihydroxyacetone. DhaL-ADP is converted to DhaL-ATP via a phosphoryl group transfer from DhaM and transmits it to dihydroxyacetone binds to DhaK.</text>
</comment>
<gene>
    <name evidence="10" type="primary">dhaL</name>
    <name evidence="10" type="ORF">NSA47_15180</name>
</gene>
<comment type="subunit">
    <text evidence="7">Homodimer. The dihydroxyacetone kinase complex is composed of a homodimer of DhaM, a homodimer of DhaK and the subunit DhaL.</text>
</comment>
<dbReference type="FunFam" id="1.25.40.340:FF:000002">
    <property type="entry name" value="Dihydroxyacetone kinase, L subunit"/>
    <property type="match status" value="1"/>
</dbReference>
<proteinExistence type="predicted"/>
<dbReference type="PROSITE" id="PS51480">
    <property type="entry name" value="DHAL"/>
    <property type="match status" value="1"/>
</dbReference>
<dbReference type="GO" id="GO:0004371">
    <property type="term" value="F:glycerone kinase activity"/>
    <property type="evidence" value="ECO:0007669"/>
    <property type="project" value="InterPro"/>
</dbReference>
<dbReference type="GO" id="GO:0005829">
    <property type="term" value="C:cytosol"/>
    <property type="evidence" value="ECO:0007669"/>
    <property type="project" value="TreeGrafter"/>
</dbReference>
<comment type="caution">
    <text evidence="10">The sequence shown here is derived from an EMBL/GenBank/DDBJ whole genome shotgun (WGS) entry which is preliminary data.</text>
</comment>
<evidence type="ECO:0000313" key="10">
    <source>
        <dbReference type="EMBL" id="MCR1900304.1"/>
    </source>
</evidence>
<dbReference type="EMBL" id="JANKAS010000027">
    <property type="protein sequence ID" value="MCR1900304.1"/>
    <property type="molecule type" value="Genomic_DNA"/>
</dbReference>
<comment type="catalytic activity">
    <reaction evidence="1">
        <text>dihydroxyacetone + phosphoenolpyruvate = dihydroxyacetone phosphate + pyruvate</text>
        <dbReference type="Rhea" id="RHEA:18381"/>
        <dbReference type="ChEBI" id="CHEBI:15361"/>
        <dbReference type="ChEBI" id="CHEBI:16016"/>
        <dbReference type="ChEBI" id="CHEBI:57642"/>
        <dbReference type="ChEBI" id="CHEBI:58702"/>
        <dbReference type="EC" id="2.7.1.121"/>
    </reaction>
</comment>
<evidence type="ECO:0000313" key="11">
    <source>
        <dbReference type="Proteomes" id="UP001205748"/>
    </source>
</evidence>
<dbReference type="Gene3D" id="1.25.40.340">
    <property type="match status" value="1"/>
</dbReference>
<feature type="domain" description="DhaL" evidence="9">
    <location>
        <begin position="10"/>
        <end position="210"/>
    </location>
</feature>
<keyword evidence="6" id="KW-0319">Glycerol metabolism</keyword>
<dbReference type="AlphaFoldDB" id="A0AAE3HK79"/>
<keyword evidence="5 10" id="KW-0418">Kinase</keyword>